<keyword evidence="2" id="KW-0597">Phosphoprotein</keyword>
<feature type="modified residue" description="4-aspartylphosphate" evidence="2">
    <location>
        <position position="50"/>
    </location>
</feature>
<gene>
    <name evidence="5" type="ORF">IE331_15810</name>
</gene>
<name>A0A927K5G3_9ACTN</name>
<feature type="domain" description="HTH luxR-type" evidence="3">
    <location>
        <begin position="136"/>
        <end position="201"/>
    </location>
</feature>
<dbReference type="SUPFAM" id="SSF46894">
    <property type="entry name" value="C-terminal effector domain of the bipartite response regulators"/>
    <property type="match status" value="1"/>
</dbReference>
<keyword evidence="6" id="KW-1185">Reference proteome</keyword>
<dbReference type="EMBL" id="JACYXZ010000005">
    <property type="protein sequence ID" value="MBD8871092.1"/>
    <property type="molecule type" value="Genomic_DNA"/>
</dbReference>
<dbReference type="PROSITE" id="PS50110">
    <property type="entry name" value="RESPONSE_REGULATORY"/>
    <property type="match status" value="1"/>
</dbReference>
<dbReference type="InterPro" id="IPR016032">
    <property type="entry name" value="Sig_transdc_resp-reg_C-effctor"/>
</dbReference>
<keyword evidence="1" id="KW-0238">DNA-binding</keyword>
<organism evidence="5 6">
    <name type="scientific">Nocardioides donggukensis</name>
    <dbReference type="NCBI Taxonomy" id="2774019"/>
    <lineage>
        <taxon>Bacteria</taxon>
        <taxon>Bacillati</taxon>
        <taxon>Actinomycetota</taxon>
        <taxon>Actinomycetes</taxon>
        <taxon>Propionibacteriales</taxon>
        <taxon>Nocardioidaceae</taxon>
        <taxon>Nocardioides</taxon>
    </lineage>
</organism>
<dbReference type="GO" id="GO:0006355">
    <property type="term" value="P:regulation of DNA-templated transcription"/>
    <property type="evidence" value="ECO:0007669"/>
    <property type="project" value="InterPro"/>
</dbReference>
<evidence type="ECO:0000313" key="6">
    <source>
        <dbReference type="Proteomes" id="UP000616839"/>
    </source>
</evidence>
<dbReference type="GO" id="GO:0003677">
    <property type="term" value="F:DNA binding"/>
    <property type="evidence" value="ECO:0007669"/>
    <property type="project" value="UniProtKB-KW"/>
</dbReference>
<evidence type="ECO:0000259" key="4">
    <source>
        <dbReference type="PROSITE" id="PS50110"/>
    </source>
</evidence>
<dbReference type="InterPro" id="IPR036388">
    <property type="entry name" value="WH-like_DNA-bd_sf"/>
</dbReference>
<sequence>MPIRLAIVNDYEVVVRGLADMLRSYSDDFEIVELNADTAVASSVDIALYDTFAQTQGDGDAVSQLVANPLVDRLVVYTWNLGHVLSQASVAHGVAGYLSKSLTGSELAAALRAVVDGEVVVSPDPGRTGAVIGGDWPGREEGLTAREAEVLALITQGRSNAEIAERTSLSINSIKSYIRSCYRKIDARSRSQAVLWGVRHGFLPDRIRVQDPD</sequence>
<dbReference type="Proteomes" id="UP000616839">
    <property type="component" value="Unassembled WGS sequence"/>
</dbReference>
<dbReference type="Pfam" id="PF00196">
    <property type="entry name" value="GerE"/>
    <property type="match status" value="1"/>
</dbReference>
<proteinExistence type="predicted"/>
<dbReference type="InterPro" id="IPR000792">
    <property type="entry name" value="Tscrpt_reg_LuxR_C"/>
</dbReference>
<dbReference type="InterPro" id="IPR039420">
    <property type="entry name" value="WalR-like"/>
</dbReference>
<dbReference type="GO" id="GO:0000160">
    <property type="term" value="P:phosphorelay signal transduction system"/>
    <property type="evidence" value="ECO:0007669"/>
    <property type="project" value="InterPro"/>
</dbReference>
<dbReference type="Gene3D" id="1.10.10.10">
    <property type="entry name" value="Winged helix-like DNA-binding domain superfamily/Winged helix DNA-binding domain"/>
    <property type="match status" value="1"/>
</dbReference>
<dbReference type="PROSITE" id="PS50043">
    <property type="entry name" value="HTH_LUXR_2"/>
    <property type="match status" value="1"/>
</dbReference>
<dbReference type="RefSeq" id="WP_192144429.1">
    <property type="nucleotide sequence ID" value="NZ_JACYXZ010000005.1"/>
</dbReference>
<evidence type="ECO:0000256" key="1">
    <source>
        <dbReference type="ARBA" id="ARBA00023125"/>
    </source>
</evidence>
<dbReference type="SUPFAM" id="SSF52172">
    <property type="entry name" value="CheY-like"/>
    <property type="match status" value="1"/>
</dbReference>
<protein>
    <submittedName>
        <fullName evidence="5">Response regulator transcription factor</fullName>
    </submittedName>
</protein>
<evidence type="ECO:0000313" key="5">
    <source>
        <dbReference type="EMBL" id="MBD8871092.1"/>
    </source>
</evidence>
<reference evidence="5" key="1">
    <citation type="submission" date="2020-09" db="EMBL/GenBank/DDBJ databases">
        <title>Nocardioides sp. strain MJB4 16S ribosomal RNA gene Genome sequencing and assembly.</title>
        <authorList>
            <person name="Kim I."/>
        </authorList>
    </citation>
    <scope>NUCLEOTIDE SEQUENCE</scope>
    <source>
        <strain evidence="5">MJB4</strain>
    </source>
</reference>
<dbReference type="PRINTS" id="PR00038">
    <property type="entry name" value="HTHLUXR"/>
</dbReference>
<dbReference type="Gene3D" id="3.40.50.2300">
    <property type="match status" value="1"/>
</dbReference>
<dbReference type="SMART" id="SM00421">
    <property type="entry name" value="HTH_LUXR"/>
    <property type="match status" value="1"/>
</dbReference>
<evidence type="ECO:0000256" key="2">
    <source>
        <dbReference type="PROSITE-ProRule" id="PRU00169"/>
    </source>
</evidence>
<feature type="domain" description="Response regulatory" evidence="4">
    <location>
        <begin position="4"/>
        <end position="115"/>
    </location>
</feature>
<dbReference type="AlphaFoldDB" id="A0A927K5G3"/>
<dbReference type="InterPro" id="IPR001789">
    <property type="entry name" value="Sig_transdc_resp-reg_receiver"/>
</dbReference>
<dbReference type="PANTHER" id="PTHR43214">
    <property type="entry name" value="TWO-COMPONENT RESPONSE REGULATOR"/>
    <property type="match status" value="1"/>
</dbReference>
<dbReference type="InterPro" id="IPR011006">
    <property type="entry name" value="CheY-like_superfamily"/>
</dbReference>
<accession>A0A927K5G3</accession>
<dbReference type="CDD" id="cd06170">
    <property type="entry name" value="LuxR_C_like"/>
    <property type="match status" value="1"/>
</dbReference>
<evidence type="ECO:0000259" key="3">
    <source>
        <dbReference type="PROSITE" id="PS50043"/>
    </source>
</evidence>
<comment type="caution">
    <text evidence="5">The sequence shown here is derived from an EMBL/GenBank/DDBJ whole genome shotgun (WGS) entry which is preliminary data.</text>
</comment>